<name>A0ABQ0JXB0_9BACT</name>
<keyword evidence="2" id="KW-1133">Transmembrane helix</keyword>
<dbReference type="Proteomes" id="UP000032309">
    <property type="component" value="Unassembled WGS sequence"/>
</dbReference>
<gene>
    <name evidence="3" type="ORF">BROSI_A1819</name>
</gene>
<dbReference type="RefSeq" id="WP_157842457.1">
    <property type="nucleotide sequence ID" value="NZ_BAFN01000001.1"/>
</dbReference>
<sequence length="100" mass="10515">MKIEEFLQEENGGFSSTRLALLLWTVGVLVIWIVNSARSGTLQPIDSSVITIMGILMGGKVVQKFGEKPDSAGGASKSGGKGKADESNKENTGMDKVGKS</sequence>
<reference evidence="4" key="1">
    <citation type="journal article" date="2015" name="Genome Announc.">
        <title>Draft Genome Sequence of an Anaerobic Ammonium-Oxidizing Bacterium, "Candidatus Brocadia sinica".</title>
        <authorList>
            <person name="Oshiki M."/>
            <person name="Shinyako-Hata K."/>
            <person name="Satoh H."/>
            <person name="Okabe S."/>
        </authorList>
    </citation>
    <scope>NUCLEOTIDE SEQUENCE [LARGE SCALE GENOMIC DNA]</scope>
    <source>
        <strain evidence="4">JPN1</strain>
    </source>
</reference>
<proteinExistence type="predicted"/>
<accession>A0ABQ0JXB0</accession>
<organism evidence="3 4">
    <name type="scientific">Candidatus Brocadia sinica JPN1</name>
    <dbReference type="NCBI Taxonomy" id="1197129"/>
    <lineage>
        <taxon>Bacteria</taxon>
        <taxon>Pseudomonadati</taxon>
        <taxon>Planctomycetota</taxon>
        <taxon>Candidatus Brocadiia</taxon>
        <taxon>Candidatus Brocadiales</taxon>
        <taxon>Candidatus Brocadiaceae</taxon>
        <taxon>Candidatus Brocadia</taxon>
    </lineage>
</organism>
<keyword evidence="4" id="KW-1185">Reference proteome</keyword>
<feature type="transmembrane region" description="Helical" evidence="2">
    <location>
        <begin position="16"/>
        <end position="34"/>
    </location>
</feature>
<feature type="compositionally biased region" description="Basic and acidic residues" evidence="1">
    <location>
        <begin position="82"/>
        <end position="100"/>
    </location>
</feature>
<evidence type="ECO:0000256" key="1">
    <source>
        <dbReference type="SAM" id="MobiDB-lite"/>
    </source>
</evidence>
<feature type="region of interest" description="Disordered" evidence="1">
    <location>
        <begin position="67"/>
        <end position="100"/>
    </location>
</feature>
<evidence type="ECO:0000256" key="2">
    <source>
        <dbReference type="SAM" id="Phobius"/>
    </source>
</evidence>
<evidence type="ECO:0000313" key="3">
    <source>
        <dbReference type="EMBL" id="GAN33302.1"/>
    </source>
</evidence>
<evidence type="ECO:0000313" key="4">
    <source>
        <dbReference type="Proteomes" id="UP000032309"/>
    </source>
</evidence>
<dbReference type="EMBL" id="BAFN01000001">
    <property type="protein sequence ID" value="GAN33302.1"/>
    <property type="molecule type" value="Genomic_DNA"/>
</dbReference>
<keyword evidence="2" id="KW-0472">Membrane</keyword>
<comment type="caution">
    <text evidence="3">The sequence shown here is derived from an EMBL/GenBank/DDBJ whole genome shotgun (WGS) entry which is preliminary data.</text>
</comment>
<protein>
    <submittedName>
        <fullName evidence="3">Uncharacterized protein</fullName>
    </submittedName>
</protein>
<keyword evidence="2" id="KW-0812">Transmembrane</keyword>